<dbReference type="Ensembl" id="ENSXETT00000110782">
    <property type="protein sequence ID" value="ENSXETP00000104022"/>
    <property type="gene ID" value="ENSXETG00000042268"/>
</dbReference>
<comment type="similarity">
    <text evidence="2">Belongs to the G-protein coupled receptor 3 family.</text>
</comment>
<feature type="transmembrane region" description="Helical" evidence="12">
    <location>
        <begin position="683"/>
        <end position="706"/>
    </location>
</feature>
<keyword evidence="9" id="KW-0675">Receptor</keyword>
<dbReference type="InterPro" id="IPR000337">
    <property type="entry name" value="GPCR_3"/>
</dbReference>
<dbReference type="InParanoid" id="A0A803J818"/>
<dbReference type="InterPro" id="IPR017978">
    <property type="entry name" value="GPCR_3_C"/>
</dbReference>
<keyword evidence="7" id="KW-0297">G-protein coupled receptor</keyword>
<feature type="signal peptide" evidence="13">
    <location>
        <begin position="1"/>
        <end position="16"/>
    </location>
</feature>
<name>A0A803J818_XENTR</name>
<dbReference type="FunFam" id="2.10.50.30:FF:000002">
    <property type="entry name" value="Vomeronasal 2 receptor, h1"/>
    <property type="match status" value="1"/>
</dbReference>
<keyword evidence="11" id="KW-0807">Transducer</keyword>
<dbReference type="Pfam" id="PF00003">
    <property type="entry name" value="7tm_3"/>
    <property type="match status" value="1"/>
</dbReference>
<evidence type="ECO:0000256" key="1">
    <source>
        <dbReference type="ARBA" id="ARBA00004651"/>
    </source>
</evidence>
<evidence type="ECO:0000256" key="12">
    <source>
        <dbReference type="SAM" id="Phobius"/>
    </source>
</evidence>
<evidence type="ECO:0000256" key="4">
    <source>
        <dbReference type="ARBA" id="ARBA00022692"/>
    </source>
</evidence>
<evidence type="ECO:0000259" key="14">
    <source>
        <dbReference type="PROSITE" id="PS50259"/>
    </source>
</evidence>
<feature type="transmembrane region" description="Helical" evidence="12">
    <location>
        <begin position="805"/>
        <end position="830"/>
    </location>
</feature>
<dbReference type="InterPro" id="IPR011500">
    <property type="entry name" value="GPCR_3_9-Cys_dom"/>
</dbReference>
<dbReference type="InterPro" id="IPR004073">
    <property type="entry name" value="GPCR_3_vmron_rcpt_2"/>
</dbReference>
<evidence type="ECO:0000256" key="3">
    <source>
        <dbReference type="ARBA" id="ARBA00022475"/>
    </source>
</evidence>
<dbReference type="Pfam" id="PF01094">
    <property type="entry name" value="ANF_receptor"/>
    <property type="match status" value="1"/>
</dbReference>
<organism evidence="15">
    <name type="scientific">Xenopus tropicalis</name>
    <name type="common">Western clawed frog</name>
    <name type="synonym">Silurana tropicalis</name>
    <dbReference type="NCBI Taxonomy" id="8364"/>
    <lineage>
        <taxon>Eukaryota</taxon>
        <taxon>Metazoa</taxon>
        <taxon>Chordata</taxon>
        <taxon>Craniata</taxon>
        <taxon>Vertebrata</taxon>
        <taxon>Euteleostomi</taxon>
        <taxon>Amphibia</taxon>
        <taxon>Batrachia</taxon>
        <taxon>Anura</taxon>
        <taxon>Pipoidea</taxon>
        <taxon>Pipidae</taxon>
        <taxon>Xenopodinae</taxon>
        <taxon>Xenopus</taxon>
        <taxon>Silurana</taxon>
    </lineage>
</organism>
<feature type="transmembrane region" description="Helical" evidence="12">
    <location>
        <begin position="763"/>
        <end position="785"/>
    </location>
</feature>
<feature type="transmembrane region" description="Helical" evidence="12">
    <location>
        <begin position="868"/>
        <end position="890"/>
    </location>
</feature>
<evidence type="ECO:0000256" key="7">
    <source>
        <dbReference type="ARBA" id="ARBA00023040"/>
    </source>
</evidence>
<evidence type="ECO:0000256" key="2">
    <source>
        <dbReference type="ARBA" id="ARBA00007242"/>
    </source>
</evidence>
<dbReference type="PRINTS" id="PR00248">
    <property type="entry name" value="GPCRMGR"/>
</dbReference>
<feature type="transmembrane region" description="Helical" evidence="12">
    <location>
        <begin position="842"/>
        <end position="862"/>
    </location>
</feature>
<sequence>MLILLLLLNLFHFAATQILPLPRQKPAEEIFRNMTPCSRTHILDDAPTYYEFKNDNHRLQQLRVDQYRVDGDLILGGVLDVCPANDYKFELVSDLPVPLECSQRHILDDAPVYYNNSLSDCKAKVDHYIADGDVILGAVLAVSVKKPKDYFLVSDLQSAFASCHVIPMDLWQVLTFAFVIDEINKREDLLPNITLGFEIYDSGICEITTIERTFRILSGNHKLIPNYSCRKQEKVLALIGHLVPSCSQAMADLLSLYKYTQVSYGAKDPMLDNKDQYPYIFSTIPSELSLNEAVVALLQYFEWKWVGIIAYSDVKFERPSEEMKKEIIKIGYCVEFFIVVGYGEEVFLRGKIQKSHANVIIIYCSFHTFTSASSLFFNSNGKVLITITEGGKFLSDDSNFYHANGSIWFSRQKEDILGLKGFIQSESSTPLPGNTFLDTFLEDPLIHFQDGFSINQLHNIYTTVYVAAHALHGLAYKPQMKENRNQQILQKFIPWQLNGHMKNVSFTTPDGKKIYFDERGNVPGYFDIWNVVILPNGTLVNVEVGRFDSSAPQGKKLKLNVSKIKWHPDFIQVPKSVCVESCSPGYRKALREGQQACCYDCVLCPEGEISYIGDMDNCIKCKAHEWTDDRRDKCIQRETEYLSFHDYLGICLTAICLFLCVITTGIYSIFYRHRATCIVRANNLHLSYILLFSLTLSFLSSLLFIGRPKQVTCLVRQVTFGIIFATELSTLIGKTITVIIAFSATKPGSKLAKWMKTQITYRILLLLLIGQVIICSVWLVCSPPFPDTDTKSKTGMIILLCNEGSVVAFYIMIGYIGILAIVSFLLAYYARRLPDSFNESQLITFSMLVFCSVWVSFIPAYINTKGRSVVAVEVFAILTSNAGLLGFIFIPKCYIILFRPELNTKEHLMRKI</sequence>
<dbReference type="InterPro" id="IPR000068">
    <property type="entry name" value="GPCR_3_Ca_sens_rcpt-rel"/>
</dbReference>
<accession>A0A803J818</accession>
<feature type="domain" description="G-protein coupled receptors family 3 profile" evidence="14">
    <location>
        <begin position="648"/>
        <end position="912"/>
    </location>
</feature>
<feature type="transmembrane region" description="Helical" evidence="12">
    <location>
        <begin position="718"/>
        <end position="742"/>
    </location>
</feature>
<evidence type="ECO:0000313" key="15">
    <source>
        <dbReference type="Ensembl" id="ENSXETP00000104022"/>
    </source>
</evidence>
<keyword evidence="8 12" id="KW-0472">Membrane</keyword>
<evidence type="ECO:0000256" key="13">
    <source>
        <dbReference type="SAM" id="SignalP"/>
    </source>
</evidence>
<proteinExistence type="inferred from homology"/>
<evidence type="ECO:0000256" key="8">
    <source>
        <dbReference type="ARBA" id="ARBA00023136"/>
    </source>
</evidence>
<dbReference type="GO" id="GO:0005886">
    <property type="term" value="C:plasma membrane"/>
    <property type="evidence" value="ECO:0007669"/>
    <property type="project" value="UniProtKB-SubCell"/>
</dbReference>
<keyword evidence="6 12" id="KW-1133">Transmembrane helix</keyword>
<feature type="chain" id="PRO_5031436342" description="G-protein coupled receptors family 3 profile domain-containing protein" evidence="13">
    <location>
        <begin position="17"/>
        <end position="912"/>
    </location>
</feature>
<reference evidence="15" key="1">
    <citation type="journal article" date="2010" name="Science">
        <title>The genome of the Western clawed frog Xenopus tropicalis.</title>
        <authorList>
            <person name="Hellsten U."/>
            <person name="Harland R.M."/>
            <person name="Gilchrist M.J."/>
            <person name="Hendrix D."/>
            <person name="Jurka J."/>
            <person name="Kapitonov V."/>
            <person name="Ovcharenko I."/>
            <person name="Putnam N.H."/>
            <person name="Shu S."/>
            <person name="Taher L."/>
            <person name="Blitz I.L."/>
            <person name="Blumberg B."/>
            <person name="Dichmann D.S."/>
            <person name="Dubchak I."/>
            <person name="Amaya E."/>
            <person name="Detter J.C."/>
            <person name="Fletcher R."/>
            <person name="Gerhard D.S."/>
            <person name="Goodstein D."/>
            <person name="Graves T."/>
            <person name="Grigoriev I.V."/>
            <person name="Grimwood J."/>
            <person name="Kawashima T."/>
            <person name="Lindquist E."/>
            <person name="Lucas S.M."/>
            <person name="Mead P.E."/>
            <person name="Mitros T."/>
            <person name="Ogino H."/>
            <person name="Ohta Y."/>
            <person name="Poliakov A.V."/>
            <person name="Pollet N."/>
            <person name="Robert J."/>
            <person name="Salamov A."/>
            <person name="Sater A.K."/>
            <person name="Schmutz J."/>
            <person name="Terry A."/>
            <person name="Vize P.D."/>
            <person name="Warren W.C."/>
            <person name="Wells D."/>
            <person name="Wills A."/>
            <person name="Wilson R.K."/>
            <person name="Zimmerman L.B."/>
            <person name="Zorn A.M."/>
            <person name="Grainger R."/>
            <person name="Grammer T."/>
            <person name="Khokha M.K."/>
            <person name="Richardson P.M."/>
            <person name="Rokhsar D.S."/>
        </authorList>
    </citation>
    <scope>NUCLEOTIDE SEQUENCE [LARGE SCALE GENOMIC DNA]</scope>
    <source>
        <strain evidence="15">Nigerian</strain>
    </source>
</reference>
<dbReference type="PRINTS" id="PR01535">
    <property type="entry name" value="VOMERONASL2R"/>
</dbReference>
<reference evidence="15" key="2">
    <citation type="submission" date="2021-03" db="UniProtKB">
        <authorList>
            <consortium name="Ensembl"/>
        </authorList>
    </citation>
    <scope>IDENTIFICATION</scope>
</reference>
<feature type="transmembrane region" description="Helical" evidence="12">
    <location>
        <begin position="647"/>
        <end position="671"/>
    </location>
</feature>
<dbReference type="InterPro" id="IPR028082">
    <property type="entry name" value="Peripla_BP_I"/>
</dbReference>
<dbReference type="AlphaFoldDB" id="A0A803J818"/>
<evidence type="ECO:0000256" key="5">
    <source>
        <dbReference type="ARBA" id="ARBA00022729"/>
    </source>
</evidence>
<evidence type="ECO:0000256" key="6">
    <source>
        <dbReference type="ARBA" id="ARBA00022989"/>
    </source>
</evidence>
<dbReference type="GO" id="GO:0004930">
    <property type="term" value="F:G protein-coupled receptor activity"/>
    <property type="evidence" value="ECO:0007669"/>
    <property type="project" value="UniProtKB-KW"/>
</dbReference>
<evidence type="ECO:0000256" key="10">
    <source>
        <dbReference type="ARBA" id="ARBA00023180"/>
    </source>
</evidence>
<keyword evidence="3" id="KW-1003">Cell membrane</keyword>
<evidence type="ECO:0000256" key="11">
    <source>
        <dbReference type="ARBA" id="ARBA00023224"/>
    </source>
</evidence>
<keyword evidence="4 12" id="KW-0812">Transmembrane</keyword>
<dbReference type="GeneTree" id="ENSGT00950000182788"/>
<dbReference type="PANTHER" id="PTHR24061:SF599">
    <property type="entry name" value="G-PROTEIN COUPLED RECEPTORS FAMILY 3 PROFILE DOMAIN-CONTAINING PROTEIN"/>
    <property type="match status" value="1"/>
</dbReference>
<dbReference type="InterPro" id="IPR001828">
    <property type="entry name" value="ANF_lig-bd_rcpt"/>
</dbReference>
<keyword evidence="5 13" id="KW-0732">Signal</keyword>
<dbReference type="InterPro" id="IPR038550">
    <property type="entry name" value="GPCR_3_9-Cys_sf"/>
</dbReference>
<dbReference type="PANTHER" id="PTHR24061">
    <property type="entry name" value="CALCIUM-SENSING RECEPTOR-RELATED"/>
    <property type="match status" value="1"/>
</dbReference>
<dbReference type="PROSITE" id="PS50259">
    <property type="entry name" value="G_PROTEIN_RECEP_F3_4"/>
    <property type="match status" value="1"/>
</dbReference>
<protein>
    <recommendedName>
        <fullName evidence="14">G-protein coupled receptors family 3 profile domain-containing protein</fullName>
    </recommendedName>
</protein>
<evidence type="ECO:0000256" key="9">
    <source>
        <dbReference type="ARBA" id="ARBA00023170"/>
    </source>
</evidence>
<dbReference type="Gene3D" id="3.40.50.2300">
    <property type="match status" value="2"/>
</dbReference>
<keyword evidence="10" id="KW-0325">Glycoprotein</keyword>
<dbReference type="Gene3D" id="2.10.50.30">
    <property type="entry name" value="GPCR, family 3, nine cysteines domain"/>
    <property type="match status" value="1"/>
</dbReference>
<dbReference type="SUPFAM" id="SSF53822">
    <property type="entry name" value="Periplasmic binding protein-like I"/>
    <property type="match status" value="1"/>
</dbReference>
<dbReference type="Pfam" id="PF07562">
    <property type="entry name" value="NCD3G"/>
    <property type="match status" value="1"/>
</dbReference>
<comment type="subcellular location">
    <subcellularLocation>
        <location evidence="1">Cell membrane</location>
        <topology evidence="1">Multi-pass membrane protein</topology>
    </subcellularLocation>
</comment>